<name>A0A916VYF6_9HYPH</name>
<evidence type="ECO:0000256" key="5">
    <source>
        <dbReference type="SAM" id="Phobius"/>
    </source>
</evidence>
<feature type="transmembrane region" description="Helical" evidence="5">
    <location>
        <begin position="115"/>
        <end position="139"/>
    </location>
</feature>
<dbReference type="GO" id="GO:0012505">
    <property type="term" value="C:endomembrane system"/>
    <property type="evidence" value="ECO:0007669"/>
    <property type="project" value="UniProtKB-SubCell"/>
</dbReference>
<sequence>MTTRPFDQNKANRASDPFHAPTAFPWPPLLYLGALAIAVLLQIFLPAPWFGRPLSDILFAVGCLLIVGVAALYISAISALRRAKTTIRPHAGATHLVTSGPFAISRNPLYLGNSVLMFAVGFVFGNAWFLLLGVLASIATNKLAVEPEERHLEARFGKAYRDYKKKVRRWI</sequence>
<dbReference type="Proteomes" id="UP000636264">
    <property type="component" value="Unassembled WGS sequence"/>
</dbReference>
<organism evidence="6 7">
    <name type="scientific">Nitratireductor aestuarii</name>
    <dbReference type="NCBI Taxonomy" id="1735103"/>
    <lineage>
        <taxon>Bacteria</taxon>
        <taxon>Pseudomonadati</taxon>
        <taxon>Pseudomonadota</taxon>
        <taxon>Alphaproteobacteria</taxon>
        <taxon>Hyphomicrobiales</taxon>
        <taxon>Phyllobacteriaceae</taxon>
        <taxon>Nitratireductor</taxon>
    </lineage>
</organism>
<protein>
    <submittedName>
        <fullName evidence="6">Isoprenylcysteine carboxyl methyltransferase</fullName>
    </submittedName>
</protein>
<keyword evidence="3 5" id="KW-1133">Transmembrane helix</keyword>
<keyword evidence="2 5" id="KW-0812">Transmembrane</keyword>
<keyword evidence="7" id="KW-1185">Reference proteome</keyword>
<gene>
    <name evidence="6" type="ORF">GCM10011385_01790</name>
</gene>
<dbReference type="InterPro" id="IPR007318">
    <property type="entry name" value="Phopholipid_MeTrfase"/>
</dbReference>
<evidence type="ECO:0000256" key="4">
    <source>
        <dbReference type="ARBA" id="ARBA00023136"/>
    </source>
</evidence>
<reference evidence="6" key="2">
    <citation type="submission" date="2020-09" db="EMBL/GenBank/DDBJ databases">
        <authorList>
            <person name="Sun Q."/>
            <person name="Zhou Y."/>
        </authorList>
    </citation>
    <scope>NUCLEOTIDE SEQUENCE</scope>
    <source>
        <strain evidence="6">CGMCC 1.15320</strain>
    </source>
</reference>
<evidence type="ECO:0000313" key="7">
    <source>
        <dbReference type="Proteomes" id="UP000636264"/>
    </source>
</evidence>
<feature type="transmembrane region" description="Helical" evidence="5">
    <location>
        <begin position="29"/>
        <end position="51"/>
    </location>
</feature>
<accession>A0A916VYF6</accession>
<comment type="subcellular location">
    <subcellularLocation>
        <location evidence="1">Endomembrane system</location>
        <topology evidence="1">Multi-pass membrane protein</topology>
    </subcellularLocation>
</comment>
<keyword evidence="6" id="KW-0808">Transferase</keyword>
<keyword evidence="4 5" id="KW-0472">Membrane</keyword>
<dbReference type="EMBL" id="BMIF01000001">
    <property type="protein sequence ID" value="GGA52112.1"/>
    <property type="molecule type" value="Genomic_DNA"/>
</dbReference>
<dbReference type="PANTHER" id="PTHR12714">
    <property type="entry name" value="PROTEIN-S ISOPRENYLCYSTEINE O-METHYLTRANSFERASE"/>
    <property type="match status" value="1"/>
</dbReference>
<dbReference type="GO" id="GO:0008168">
    <property type="term" value="F:methyltransferase activity"/>
    <property type="evidence" value="ECO:0007669"/>
    <property type="project" value="UniProtKB-KW"/>
</dbReference>
<reference evidence="6" key="1">
    <citation type="journal article" date="2014" name="Int. J. Syst. Evol. Microbiol.">
        <title>Complete genome sequence of Corynebacterium casei LMG S-19264T (=DSM 44701T), isolated from a smear-ripened cheese.</title>
        <authorList>
            <consortium name="US DOE Joint Genome Institute (JGI-PGF)"/>
            <person name="Walter F."/>
            <person name="Albersmeier A."/>
            <person name="Kalinowski J."/>
            <person name="Ruckert C."/>
        </authorList>
    </citation>
    <scope>NUCLEOTIDE SEQUENCE</scope>
    <source>
        <strain evidence="6">CGMCC 1.15320</strain>
    </source>
</reference>
<dbReference type="Gene3D" id="1.20.120.1630">
    <property type="match status" value="1"/>
</dbReference>
<dbReference type="PANTHER" id="PTHR12714:SF24">
    <property type="entry name" value="SLR1182 PROTEIN"/>
    <property type="match status" value="1"/>
</dbReference>
<comment type="caution">
    <text evidence="6">The sequence shown here is derived from an EMBL/GenBank/DDBJ whole genome shotgun (WGS) entry which is preliminary data.</text>
</comment>
<proteinExistence type="predicted"/>
<dbReference type="AlphaFoldDB" id="A0A916VYF6"/>
<dbReference type="RefSeq" id="WP_188719041.1">
    <property type="nucleotide sequence ID" value="NZ_BMIF01000001.1"/>
</dbReference>
<keyword evidence="6" id="KW-0489">Methyltransferase</keyword>
<feature type="transmembrane region" description="Helical" evidence="5">
    <location>
        <begin position="57"/>
        <end position="80"/>
    </location>
</feature>
<evidence type="ECO:0000256" key="3">
    <source>
        <dbReference type="ARBA" id="ARBA00022989"/>
    </source>
</evidence>
<dbReference type="GO" id="GO:0032259">
    <property type="term" value="P:methylation"/>
    <property type="evidence" value="ECO:0007669"/>
    <property type="project" value="UniProtKB-KW"/>
</dbReference>
<evidence type="ECO:0000256" key="1">
    <source>
        <dbReference type="ARBA" id="ARBA00004127"/>
    </source>
</evidence>
<evidence type="ECO:0000313" key="6">
    <source>
        <dbReference type="EMBL" id="GGA52112.1"/>
    </source>
</evidence>
<dbReference type="Pfam" id="PF04191">
    <property type="entry name" value="PEMT"/>
    <property type="match status" value="1"/>
</dbReference>
<evidence type="ECO:0000256" key="2">
    <source>
        <dbReference type="ARBA" id="ARBA00022692"/>
    </source>
</evidence>